<dbReference type="EMBL" id="SOEC01000033">
    <property type="protein sequence ID" value="TDX21859.1"/>
    <property type="molecule type" value="Genomic_DNA"/>
</dbReference>
<protein>
    <submittedName>
        <fullName evidence="1">Uncharacterized protein</fullName>
    </submittedName>
</protein>
<sequence>MHSVKKFCYDHWEEVTSDKLAVGDMISLEGQVAHVTGEPFSREGVTHLPTRPYAPSSIKLAFGEACANLEHIIMAMDMVGSELQEFDDGTALITCFEFGSSHIYSPRLPLAELNSFCFEHLERYQAFYDQHASVLEDGENVPMEPWW</sequence>
<reference evidence="1 2" key="1">
    <citation type="submission" date="2019-03" db="EMBL/GenBank/DDBJ databases">
        <title>Freshwater and sediment microbial communities from various areas in North America, analyzing microbe dynamics in response to fracking.</title>
        <authorList>
            <person name="Lamendella R."/>
        </authorList>
    </citation>
    <scope>NUCLEOTIDE SEQUENCE [LARGE SCALE GENOMIC DNA]</scope>
    <source>
        <strain evidence="1 2">6_TX</strain>
    </source>
</reference>
<gene>
    <name evidence="1" type="ORF">DFO67_13316</name>
</gene>
<accession>A0A4R8F8S7</accession>
<name>A0A4R8F8S7_9GAMM</name>
<dbReference type="RefSeq" id="WP_134021373.1">
    <property type="nucleotide sequence ID" value="NZ_SOEC01000033.1"/>
</dbReference>
<dbReference type="Proteomes" id="UP000294489">
    <property type="component" value="Unassembled WGS sequence"/>
</dbReference>
<organism evidence="1 2">
    <name type="scientific">Modicisalibacter xianhensis</name>
    <dbReference type="NCBI Taxonomy" id="442341"/>
    <lineage>
        <taxon>Bacteria</taxon>
        <taxon>Pseudomonadati</taxon>
        <taxon>Pseudomonadota</taxon>
        <taxon>Gammaproteobacteria</taxon>
        <taxon>Oceanospirillales</taxon>
        <taxon>Halomonadaceae</taxon>
        <taxon>Modicisalibacter</taxon>
    </lineage>
</organism>
<comment type="caution">
    <text evidence="1">The sequence shown here is derived from an EMBL/GenBank/DDBJ whole genome shotgun (WGS) entry which is preliminary data.</text>
</comment>
<evidence type="ECO:0000313" key="2">
    <source>
        <dbReference type="Proteomes" id="UP000294489"/>
    </source>
</evidence>
<proteinExistence type="predicted"/>
<evidence type="ECO:0000313" key="1">
    <source>
        <dbReference type="EMBL" id="TDX21859.1"/>
    </source>
</evidence>
<dbReference type="OrthoDB" id="6174396at2"/>
<dbReference type="AlphaFoldDB" id="A0A4R8F8S7"/>